<dbReference type="EMBL" id="PFSJ01000019">
    <property type="protein sequence ID" value="PJC23590.1"/>
    <property type="molecule type" value="Genomic_DNA"/>
</dbReference>
<proteinExistence type="inferred from homology"/>
<comment type="similarity">
    <text evidence="1 2">Belongs to the phD/YefM antitoxin family.</text>
</comment>
<dbReference type="Proteomes" id="UP000229756">
    <property type="component" value="Unassembled WGS sequence"/>
</dbReference>
<reference evidence="4" key="1">
    <citation type="submission" date="2017-09" db="EMBL/GenBank/DDBJ databases">
        <title>Depth-based differentiation of microbial function through sediment-hosted aquifers and enrichment of novel symbionts in the deep terrestrial subsurface.</title>
        <authorList>
            <person name="Probst A.J."/>
            <person name="Ladd B."/>
            <person name="Jarett J.K."/>
            <person name="Geller-Mcgrath D.E."/>
            <person name="Sieber C.M.K."/>
            <person name="Emerson J.B."/>
            <person name="Anantharaman K."/>
            <person name="Thomas B.C."/>
            <person name="Malmstrom R."/>
            <person name="Stieglmeier M."/>
            <person name="Klingl A."/>
            <person name="Woyke T."/>
            <person name="Ryan C.M."/>
            <person name="Banfield J.F."/>
        </authorList>
    </citation>
    <scope>NUCLEOTIDE SEQUENCE [LARGE SCALE GENOMIC DNA]</scope>
</reference>
<dbReference type="InterPro" id="IPR006442">
    <property type="entry name" value="Antitoxin_Phd/YefM"/>
</dbReference>
<comment type="caution">
    <text evidence="3">The sequence shown here is derived from an EMBL/GenBank/DDBJ whole genome shotgun (WGS) entry which is preliminary data.</text>
</comment>
<dbReference type="InterPro" id="IPR036165">
    <property type="entry name" value="YefM-like_sf"/>
</dbReference>
<evidence type="ECO:0000256" key="2">
    <source>
        <dbReference type="RuleBase" id="RU362080"/>
    </source>
</evidence>
<organism evidence="3 4">
    <name type="scientific">candidate division WWE3 bacterium CG_4_9_14_0_2_um_filter_35_11</name>
    <dbReference type="NCBI Taxonomy" id="1975077"/>
    <lineage>
        <taxon>Bacteria</taxon>
        <taxon>Katanobacteria</taxon>
    </lineage>
</organism>
<gene>
    <name evidence="3" type="ORF">CO058_02425</name>
</gene>
<evidence type="ECO:0000313" key="4">
    <source>
        <dbReference type="Proteomes" id="UP000229756"/>
    </source>
</evidence>
<dbReference type="Pfam" id="PF02604">
    <property type="entry name" value="PhdYeFM_antitox"/>
    <property type="match status" value="1"/>
</dbReference>
<comment type="function">
    <text evidence="2">Antitoxin component of a type II toxin-antitoxin (TA) system.</text>
</comment>
<sequence>MIQIVNATQVRDTFADIINRVTYGGEEFIIERQGKPVALITQVPETKPVDNTISSNIFLSRISKYGLKKAPIDLAEKHDEYTWDK</sequence>
<dbReference type="Gene3D" id="3.40.1620.10">
    <property type="entry name" value="YefM-like domain"/>
    <property type="match status" value="1"/>
</dbReference>
<protein>
    <recommendedName>
        <fullName evidence="2">Antitoxin</fullName>
    </recommendedName>
</protein>
<dbReference type="SUPFAM" id="SSF143120">
    <property type="entry name" value="YefM-like"/>
    <property type="match status" value="1"/>
</dbReference>
<dbReference type="AlphaFoldDB" id="A0A2M8ELK1"/>
<evidence type="ECO:0000256" key="1">
    <source>
        <dbReference type="ARBA" id="ARBA00009981"/>
    </source>
</evidence>
<evidence type="ECO:0000313" key="3">
    <source>
        <dbReference type="EMBL" id="PJC23590.1"/>
    </source>
</evidence>
<name>A0A2M8ELK1_UNCKA</name>
<accession>A0A2M8ELK1</accession>